<dbReference type="InterPro" id="IPR008557">
    <property type="entry name" value="PhoX"/>
</dbReference>
<dbReference type="PANTHER" id="PTHR35399:SF2">
    <property type="entry name" value="DUF839 DOMAIN-CONTAINING PROTEIN"/>
    <property type="match status" value="1"/>
</dbReference>
<dbReference type="RefSeq" id="WP_273909220.1">
    <property type="nucleotide sequence ID" value="NZ_JAMDGX010000007.1"/>
</dbReference>
<proteinExistence type="predicted"/>
<dbReference type="Pfam" id="PF05787">
    <property type="entry name" value="PhoX"/>
    <property type="match status" value="1"/>
</dbReference>
<gene>
    <name evidence="1" type="ORF">M5G11_25245</name>
</gene>
<accession>A0ABT5P050</accession>
<dbReference type="EMBL" id="JAMDGY010000110">
    <property type="protein sequence ID" value="MDD0993838.1"/>
    <property type="molecule type" value="Genomic_DNA"/>
</dbReference>
<protein>
    <submittedName>
        <fullName evidence="1">PhoX family phosphatase</fullName>
    </submittedName>
</protein>
<evidence type="ECO:0000313" key="2">
    <source>
        <dbReference type="Proteomes" id="UP001148203"/>
    </source>
</evidence>
<dbReference type="PANTHER" id="PTHR35399">
    <property type="entry name" value="SLR8030 PROTEIN"/>
    <property type="match status" value="1"/>
</dbReference>
<evidence type="ECO:0000313" key="1">
    <source>
        <dbReference type="EMBL" id="MDD0993838.1"/>
    </source>
</evidence>
<organism evidence="1 2">
    <name type="scientific">Pseudomonas fontis</name>
    <dbReference type="NCBI Taxonomy" id="2942633"/>
    <lineage>
        <taxon>Bacteria</taxon>
        <taxon>Pseudomonadati</taxon>
        <taxon>Pseudomonadota</taxon>
        <taxon>Gammaproteobacteria</taxon>
        <taxon>Pseudomonadales</taxon>
        <taxon>Pseudomonadaceae</taxon>
        <taxon>Pseudomonas</taxon>
    </lineage>
</organism>
<comment type="caution">
    <text evidence="1">The sequence shown here is derived from an EMBL/GenBank/DDBJ whole genome shotgun (WGS) entry which is preliminary data.</text>
</comment>
<sequence length="682" mass="73271">MSRDTGDNLNRNLSGNLPMDSVLDSYLSRRSVVRGSLGAAIAMIAGTGLTGCFDSSDSNDDDPVVEPPAKPKLKLGFTSIAGSRTDACVVAAGYSAYVLAPWGTPLNSKANPWKADGSNTSNDQLNSVGMHHDGMHFFPINGSSEDGLLGINFEYIDADALHPNGPTTDAGGKRPAEEVRKEINAHGAGVIRLKKISGRWQVVDNDPLNRRFTSATVMTISGPLRGTDHVKTRFSVNGTQARGTNNNCGNGFTPWGTYLTCEENWPGIFINKSATLPADQKRIGVGTSSGNYKWETAAGDASEVDGEFTRFNVTPTGASATADYRNEASTYGYIVEIDPYNASAPAVKRTAMGRFRHEGCCPAFPVVGKPLVWYMGDDSQNEYLYKFVSTALWEAADANPADRIATGNKYMDKGKLYVSRFNADGSGVWLLLDVDTMTSTGKTLGSMYGDLAGIILNTRGAADALGATPMDRPEWTTVNPLNGDVYLTLTNNSSRTAAKVDAANPRGPNRHGHIIRWHDSDNHTSFTWDIFVFGANAAGTADINRSGLTELNQFASPDGMSFDSRGILWFQTDNGEKTLTDYTNDQMLAVIPSDLVDANGKQVPVNAQNQVDLRRFFVGPNGCEVTGIAFTPDNKSIFVNIQHPDNWPTTDVATAVTAAGSKVRPRASTVVIQRNDGGEIGV</sequence>
<name>A0ABT5P050_9PSED</name>
<reference evidence="1 2" key="1">
    <citation type="submission" date="2022-05" db="EMBL/GenBank/DDBJ databases">
        <title>Novel Pseudomonas spp. Isolated from a Rainbow Trout Aquaculture Facility.</title>
        <authorList>
            <person name="Testerman T."/>
            <person name="Graf J."/>
        </authorList>
    </citation>
    <scope>NUCLEOTIDE SEQUENCE [LARGE SCALE GENOMIC DNA]</scope>
    <source>
        <strain evidence="1 2">ID681</strain>
    </source>
</reference>
<keyword evidence="2" id="KW-1185">Reference proteome</keyword>
<dbReference type="SUPFAM" id="SSF101898">
    <property type="entry name" value="NHL repeat"/>
    <property type="match status" value="1"/>
</dbReference>
<dbReference type="Proteomes" id="UP001148203">
    <property type="component" value="Unassembled WGS sequence"/>
</dbReference>